<dbReference type="AlphaFoldDB" id="A0A8S1HKH2"/>
<dbReference type="EMBL" id="CAJGYM010000060">
    <property type="protein sequence ID" value="CAD6195805.1"/>
    <property type="molecule type" value="Genomic_DNA"/>
</dbReference>
<name>A0A8S1HKH2_9PELO</name>
<organism evidence="2 3">
    <name type="scientific">Caenorhabditis auriculariae</name>
    <dbReference type="NCBI Taxonomy" id="2777116"/>
    <lineage>
        <taxon>Eukaryota</taxon>
        <taxon>Metazoa</taxon>
        <taxon>Ecdysozoa</taxon>
        <taxon>Nematoda</taxon>
        <taxon>Chromadorea</taxon>
        <taxon>Rhabditida</taxon>
        <taxon>Rhabditina</taxon>
        <taxon>Rhabditomorpha</taxon>
        <taxon>Rhabditoidea</taxon>
        <taxon>Rhabditidae</taxon>
        <taxon>Peloderinae</taxon>
        <taxon>Caenorhabditis</taxon>
    </lineage>
</organism>
<evidence type="ECO:0000313" key="2">
    <source>
        <dbReference type="EMBL" id="CAD6195805.1"/>
    </source>
</evidence>
<feature type="compositionally biased region" description="Polar residues" evidence="1">
    <location>
        <begin position="69"/>
        <end position="78"/>
    </location>
</feature>
<keyword evidence="3" id="KW-1185">Reference proteome</keyword>
<protein>
    <submittedName>
        <fullName evidence="2">Uncharacterized protein</fullName>
    </submittedName>
</protein>
<gene>
    <name evidence="2" type="ORF">CAUJ_LOCUS11724</name>
</gene>
<dbReference type="Proteomes" id="UP000835052">
    <property type="component" value="Unassembled WGS sequence"/>
</dbReference>
<comment type="caution">
    <text evidence="2">The sequence shown here is derived from an EMBL/GenBank/DDBJ whole genome shotgun (WGS) entry which is preliminary data.</text>
</comment>
<sequence length="86" mass="9577">MKNCKKPPPGAHIESPFYAASPPVIKIPSSDSSSLCRRQPPVITRGIPQTVAARKRRDKKLVPFRWVQPNPTVSFPSENSKETPLE</sequence>
<feature type="region of interest" description="Disordered" evidence="1">
    <location>
        <begin position="28"/>
        <end position="86"/>
    </location>
</feature>
<evidence type="ECO:0000313" key="3">
    <source>
        <dbReference type="Proteomes" id="UP000835052"/>
    </source>
</evidence>
<proteinExistence type="predicted"/>
<accession>A0A8S1HKH2</accession>
<reference evidence="2" key="1">
    <citation type="submission" date="2020-10" db="EMBL/GenBank/DDBJ databases">
        <authorList>
            <person name="Kikuchi T."/>
        </authorList>
    </citation>
    <scope>NUCLEOTIDE SEQUENCE</scope>
    <source>
        <strain evidence="2">NKZ352</strain>
    </source>
</reference>
<evidence type="ECO:0000256" key="1">
    <source>
        <dbReference type="SAM" id="MobiDB-lite"/>
    </source>
</evidence>